<dbReference type="GO" id="GO:0003677">
    <property type="term" value="F:DNA binding"/>
    <property type="evidence" value="ECO:0007669"/>
    <property type="project" value="UniProtKB-KW"/>
</dbReference>
<dbReference type="Proteomes" id="UP000030008">
    <property type="component" value="Unassembled WGS sequence"/>
</dbReference>
<keyword evidence="6 8" id="KW-0238">DNA-binding</keyword>
<dbReference type="PANTHER" id="PTHR11390:SF21">
    <property type="entry name" value="DNA TOPOISOMERASE 3-ALPHA"/>
    <property type="match status" value="1"/>
</dbReference>
<dbReference type="GO" id="GO:0006265">
    <property type="term" value="P:DNA topological change"/>
    <property type="evidence" value="ECO:0007669"/>
    <property type="project" value="UniProtKB-UniRule"/>
</dbReference>
<dbReference type="EC" id="5.6.2.1" evidence="8"/>
<evidence type="ECO:0000313" key="11">
    <source>
        <dbReference type="EMBL" id="KGJ51745.1"/>
    </source>
</evidence>
<dbReference type="InterPro" id="IPR013826">
    <property type="entry name" value="Topo_IA_cen_sub3"/>
</dbReference>
<dbReference type="SUPFAM" id="SSF56712">
    <property type="entry name" value="Prokaryotic type I DNA topoisomerase"/>
    <property type="match status" value="1"/>
</dbReference>
<evidence type="ECO:0000256" key="7">
    <source>
        <dbReference type="ARBA" id="ARBA00023235"/>
    </source>
</evidence>
<feature type="region of interest" description="Interaction with DNA" evidence="8">
    <location>
        <begin position="187"/>
        <end position="192"/>
    </location>
</feature>
<dbReference type="InterPro" id="IPR006171">
    <property type="entry name" value="TOPRIM_dom"/>
</dbReference>
<feature type="site" description="Interaction with DNA" evidence="8">
    <location>
        <position position="176"/>
    </location>
</feature>
<dbReference type="InterPro" id="IPR003601">
    <property type="entry name" value="Topo_IA_2"/>
</dbReference>
<keyword evidence="5 8" id="KW-0799">Topoisomerase</keyword>
<dbReference type="GO" id="GO:0000287">
    <property type="term" value="F:magnesium ion binding"/>
    <property type="evidence" value="ECO:0007669"/>
    <property type="project" value="UniProtKB-UniRule"/>
</dbReference>
<dbReference type="PROSITE" id="PS50880">
    <property type="entry name" value="TOPRIM"/>
    <property type="match status" value="1"/>
</dbReference>
<dbReference type="InterPro" id="IPR013497">
    <property type="entry name" value="Topo_IA_cen"/>
</dbReference>
<proteinExistence type="inferred from homology"/>
<dbReference type="InterPro" id="IPR000380">
    <property type="entry name" value="Topo_IA"/>
</dbReference>
<gene>
    <name evidence="8" type="primary">topB</name>
    <name evidence="11" type="ORF">CIAN88_18470</name>
</gene>
<organism evidence="11 12">
    <name type="scientific">Clostridium innocuum</name>
    <dbReference type="NCBI Taxonomy" id="1522"/>
    <lineage>
        <taxon>Bacteria</taxon>
        <taxon>Bacillati</taxon>
        <taxon>Bacillota</taxon>
        <taxon>Clostridia</taxon>
        <taxon>Eubacteriales</taxon>
        <taxon>Clostridiaceae</taxon>
        <taxon>Clostridium</taxon>
    </lineage>
</organism>
<feature type="site" description="Interaction with DNA" evidence="8">
    <location>
        <position position="168"/>
    </location>
</feature>
<evidence type="ECO:0000313" key="12">
    <source>
        <dbReference type="Proteomes" id="UP000030008"/>
    </source>
</evidence>
<dbReference type="GO" id="GO:0006281">
    <property type="term" value="P:DNA repair"/>
    <property type="evidence" value="ECO:0007669"/>
    <property type="project" value="TreeGrafter"/>
</dbReference>
<dbReference type="InterPro" id="IPR003602">
    <property type="entry name" value="Topo_IA_DNA-bd_dom"/>
</dbReference>
<dbReference type="Gene3D" id="1.10.290.10">
    <property type="entry name" value="Topoisomerase I, domain 4"/>
    <property type="match status" value="1"/>
</dbReference>
<dbReference type="NCBIfam" id="TIGR01056">
    <property type="entry name" value="topB"/>
    <property type="match status" value="1"/>
</dbReference>
<evidence type="ECO:0000256" key="1">
    <source>
        <dbReference type="ARBA" id="ARBA00000213"/>
    </source>
</evidence>
<comment type="catalytic activity">
    <reaction evidence="1 8">
        <text>ATP-independent breakage of single-stranded DNA, followed by passage and rejoining.</text>
        <dbReference type="EC" id="5.6.2.1"/>
    </reaction>
</comment>
<dbReference type="InterPro" id="IPR023405">
    <property type="entry name" value="Topo_IA_core_domain"/>
</dbReference>
<dbReference type="PANTHER" id="PTHR11390">
    <property type="entry name" value="PROKARYOTIC DNA TOPOISOMERASE"/>
    <property type="match status" value="1"/>
</dbReference>
<dbReference type="Pfam" id="PF01131">
    <property type="entry name" value="Topoisom_bac"/>
    <property type="match status" value="1"/>
</dbReference>
<dbReference type="SMART" id="SM00437">
    <property type="entry name" value="TOP1Ac"/>
    <property type="match status" value="1"/>
</dbReference>
<sequence>MSKTFVLAEKPSVGRELGRVLGCPIKKDGYMEGNKYVVSWALGHLVELADPQDYDKRLETWDMQDLPMLPDKMQLKVISQTARQYKLVKSLLHRGDIRDIVIATDAGREGELVARWILEKAGVRKPMKRLWISSQTDKAIKEGFAHLKDAREYEPLYRSAVCRAEADWLVGLNTTRALTCKFNAQLSAGRVQTPTLAMIVDREAEIRKFVPKEYFTLRVDAGAFMLDYRKNNNASIMDRKQAETLMKQLKHKQITIQDVERKRHKEQPPQLYDLTELQRDANQRFGFSAKETLNYMQSLYETHKLLTYPRTDSRYLSQDIVGTLKERLQAICIDVYEPFARDLLKNGYKVSRRFVDDTKVSDHHAIIPTEEYVELNRLSPNEKKIYDLVVRRFLAVLGKPSEYEKTRIHAVCEHMDFYASGKIMISDGWRALYQKNERFDEDEEQDDDQNLPSLAKGQQYPIRDVRITSHFTKAPARYTEATLLSAMEHPSKFISNSRMKAVLEDANGIGTVATRADIIEKLFKTNYIEKRGNSIYPLSKGIQLVSLVPEELRSPLLTATWEEKLTAISKGKLKDKSFMKEMRSYASDLVEKVKNSEASYRHDNMTQKKCPECGSNLLEINGKRGKLLACSSPSCKYKQNLSFTSNARCPKCHKKLNVVGEKEKRLYTCVCGFREKFDRFNEQLKEKRNVAGRAELQDFNKKQEAEKKQEKSAFQLAWEAAQKAKE</sequence>
<evidence type="ECO:0000256" key="3">
    <source>
        <dbReference type="ARBA" id="ARBA00022723"/>
    </source>
</evidence>
<dbReference type="CDD" id="cd03362">
    <property type="entry name" value="TOPRIM_TopoIA_TopoIII"/>
    <property type="match status" value="1"/>
</dbReference>
<protein>
    <recommendedName>
        <fullName evidence="8">DNA topoisomerase 3</fullName>
        <ecNumber evidence="8">5.6.2.1</ecNumber>
    </recommendedName>
    <alternativeName>
        <fullName evidence="8">DNA topoisomerase III</fullName>
    </alternativeName>
</protein>
<dbReference type="InterPro" id="IPR034144">
    <property type="entry name" value="TOPRIM_TopoIII"/>
</dbReference>
<dbReference type="InterPro" id="IPR023406">
    <property type="entry name" value="Topo_IA_AS"/>
</dbReference>
<dbReference type="Pfam" id="PF01751">
    <property type="entry name" value="Toprim"/>
    <property type="match status" value="1"/>
</dbReference>
<dbReference type="SMART" id="SM00436">
    <property type="entry name" value="TOP1Bc"/>
    <property type="match status" value="1"/>
</dbReference>
<dbReference type="PROSITE" id="PS52039">
    <property type="entry name" value="TOPO_IA_2"/>
    <property type="match status" value="1"/>
</dbReference>
<feature type="active site" description="O-(5'-phospho-DNA)-tyrosine intermediate" evidence="8">
    <location>
        <position position="308"/>
    </location>
</feature>
<dbReference type="Gene3D" id="3.40.50.140">
    <property type="match status" value="1"/>
</dbReference>
<feature type="site" description="Interaction with DNA" evidence="8">
    <location>
        <position position="61"/>
    </location>
</feature>
<dbReference type="GO" id="GO:0043597">
    <property type="term" value="C:cytoplasmic replication fork"/>
    <property type="evidence" value="ECO:0007669"/>
    <property type="project" value="TreeGrafter"/>
</dbReference>
<dbReference type="PROSITE" id="PS00396">
    <property type="entry name" value="TOPO_IA_1"/>
    <property type="match status" value="1"/>
</dbReference>
<dbReference type="HAMAP" id="MF_00953">
    <property type="entry name" value="Topoisom_3_prok"/>
    <property type="match status" value="1"/>
</dbReference>
<keyword evidence="7 8" id="KW-0413">Isomerase</keyword>
<evidence type="ECO:0000256" key="4">
    <source>
        <dbReference type="ARBA" id="ARBA00022842"/>
    </source>
</evidence>
<evidence type="ECO:0000259" key="9">
    <source>
        <dbReference type="PROSITE" id="PS50880"/>
    </source>
</evidence>
<accession>A0A099I1Z9</accession>
<evidence type="ECO:0000256" key="2">
    <source>
        <dbReference type="ARBA" id="ARBA00009446"/>
    </source>
</evidence>
<dbReference type="Gene3D" id="2.70.20.10">
    <property type="entry name" value="Topoisomerase I, domain 3"/>
    <property type="match status" value="1"/>
</dbReference>
<evidence type="ECO:0000259" key="10">
    <source>
        <dbReference type="PROSITE" id="PS52039"/>
    </source>
</evidence>
<dbReference type="GO" id="GO:0003917">
    <property type="term" value="F:DNA topoisomerase type I (single strand cut, ATP-independent) activity"/>
    <property type="evidence" value="ECO:0007669"/>
    <property type="project" value="UniProtKB-UniRule"/>
</dbReference>
<evidence type="ECO:0000256" key="5">
    <source>
        <dbReference type="ARBA" id="ARBA00023029"/>
    </source>
</evidence>
<feature type="site" description="Interaction with DNA" evidence="8">
    <location>
        <position position="310"/>
    </location>
</feature>
<keyword evidence="4 8" id="KW-0460">Magnesium</keyword>
<feature type="domain" description="Topo IA-type catalytic" evidence="10">
    <location>
        <begin position="153"/>
        <end position="590"/>
    </location>
</feature>
<dbReference type="CDD" id="cd00186">
    <property type="entry name" value="TOP1Ac"/>
    <property type="match status" value="1"/>
</dbReference>
<comment type="similarity">
    <text evidence="2 8">Belongs to the type IA topoisomerase family.</text>
</comment>
<feature type="domain" description="Toprim" evidence="9">
    <location>
        <begin position="3"/>
        <end position="134"/>
    </location>
</feature>
<dbReference type="NCBIfam" id="NF005829">
    <property type="entry name" value="PRK07726.1"/>
    <property type="match status" value="1"/>
</dbReference>
<feature type="binding site" evidence="8">
    <location>
        <position position="9"/>
    </location>
    <ligand>
        <name>Mg(2+)</name>
        <dbReference type="ChEBI" id="CHEBI:18420"/>
        <note>catalytic</note>
    </ligand>
</feature>
<dbReference type="EMBL" id="JQIF01000097">
    <property type="protein sequence ID" value="KGJ51745.1"/>
    <property type="molecule type" value="Genomic_DNA"/>
</dbReference>
<comment type="caution">
    <text evidence="8">Lacks conserved residue(s) required for the propagation of feature annotation.</text>
</comment>
<comment type="function">
    <text evidence="8">Releases the supercoiling and torsional tension of DNA, which is introduced during the DNA replication and transcription, by transiently cleaving and rejoining one strand of the DNA duplex. Introduces a single-strand break via transesterification at a target site in duplex DNA. The scissile phosphodiester is attacked by the catalytic tyrosine of the enzyme, resulting in the formation of a DNA-(5'-phosphotyrosyl)-enzyme intermediate and the expulsion of a 3'-OH DNA strand. The free DNA strand then undergoes passage around the unbroken strand, thus removing DNA supercoils. Finally, in the religation step, the DNA 3'-OH attacks the covalent intermediate to expel the active-site tyrosine and restore the DNA phosphodiester backbone.</text>
</comment>
<dbReference type="Gene3D" id="3.30.65.10">
    <property type="entry name" value="Bacterial Topoisomerase I, domain 1"/>
    <property type="match status" value="1"/>
</dbReference>
<comment type="cofactor">
    <cofactor evidence="8">
        <name>Mg(2+)</name>
        <dbReference type="ChEBI" id="CHEBI:18420"/>
    </cofactor>
</comment>
<dbReference type="SMART" id="SM00493">
    <property type="entry name" value="TOPRIM"/>
    <property type="match status" value="1"/>
</dbReference>
<keyword evidence="3 8" id="KW-0479">Metal-binding</keyword>
<name>A0A099I1Z9_CLOIN</name>
<dbReference type="AlphaFoldDB" id="A0A099I1Z9"/>
<dbReference type="InterPro" id="IPR005738">
    <property type="entry name" value="TopoIII"/>
</dbReference>
<dbReference type="InterPro" id="IPR013824">
    <property type="entry name" value="Topo_IA_cen_sub1"/>
</dbReference>
<reference evidence="11 12" key="1">
    <citation type="submission" date="2014-08" db="EMBL/GenBank/DDBJ databases">
        <title>Clostridium innocuum, an unnegligible vancomycin-resistant pathogen causing extra-intestinal infections.</title>
        <authorList>
            <person name="Feng Y."/>
            <person name="Chiu C.-H."/>
        </authorList>
    </citation>
    <scope>NUCLEOTIDE SEQUENCE [LARGE SCALE GENOMIC DNA]</scope>
    <source>
        <strain evidence="11 12">AN88</strain>
    </source>
</reference>
<evidence type="ECO:0000256" key="8">
    <source>
        <dbReference type="HAMAP-Rule" id="MF_00953"/>
    </source>
</evidence>
<dbReference type="PRINTS" id="PR00417">
    <property type="entry name" value="PRTPISMRASEI"/>
</dbReference>
<evidence type="ECO:0000256" key="6">
    <source>
        <dbReference type="ARBA" id="ARBA00023125"/>
    </source>
</evidence>
<comment type="caution">
    <text evidence="11">The sequence shown here is derived from an EMBL/GenBank/DDBJ whole genome shotgun (WGS) entry which is preliminary data.</text>
</comment>
<dbReference type="RefSeq" id="WP_044907297.1">
    <property type="nucleotide sequence ID" value="NZ_JQIF01000097.1"/>
</dbReference>
<dbReference type="GO" id="GO:0006310">
    <property type="term" value="P:DNA recombination"/>
    <property type="evidence" value="ECO:0007669"/>
    <property type="project" value="TreeGrafter"/>
</dbReference>
<dbReference type="Gene3D" id="1.10.460.10">
    <property type="entry name" value="Topoisomerase I, domain 2"/>
    <property type="match status" value="1"/>
</dbReference>
<dbReference type="InterPro" id="IPR013825">
    <property type="entry name" value="Topo_IA_cen_sub2"/>
</dbReference>
<feature type="binding site" evidence="8">
    <location>
        <position position="105"/>
    </location>
    <ligand>
        <name>Mg(2+)</name>
        <dbReference type="ChEBI" id="CHEBI:18420"/>
        <note>catalytic</note>
    </ligand>
</feature>